<dbReference type="Pfam" id="PF13480">
    <property type="entry name" value="Acetyltransf_6"/>
    <property type="match status" value="1"/>
</dbReference>
<protein>
    <submittedName>
        <fullName evidence="2">GNAT family N-acetyltransferase</fullName>
    </submittedName>
</protein>
<name>A0A2J9PNU2_9LACT</name>
<dbReference type="AlphaFoldDB" id="A0A2J9PNU2"/>
<dbReference type="SUPFAM" id="SSF55729">
    <property type="entry name" value="Acyl-CoA N-acyltransferases (Nat)"/>
    <property type="match status" value="1"/>
</dbReference>
<comment type="caution">
    <text evidence="2">The sequence shown here is derived from an EMBL/GenBank/DDBJ whole genome shotgun (WGS) entry which is preliminary data.</text>
</comment>
<evidence type="ECO:0000313" key="3">
    <source>
        <dbReference type="Proteomes" id="UP000192813"/>
    </source>
</evidence>
<gene>
    <name evidence="2" type="ORF">A6J77_006835</name>
</gene>
<keyword evidence="2" id="KW-0808">Transferase</keyword>
<dbReference type="Proteomes" id="UP000192813">
    <property type="component" value="Unassembled WGS sequence"/>
</dbReference>
<dbReference type="EMBL" id="NBTM02000001">
    <property type="protein sequence ID" value="PNL91956.1"/>
    <property type="molecule type" value="Genomic_DNA"/>
</dbReference>
<dbReference type="InterPro" id="IPR038740">
    <property type="entry name" value="BioF2-like_GNAT_dom"/>
</dbReference>
<dbReference type="Gene3D" id="3.40.630.30">
    <property type="match status" value="1"/>
</dbReference>
<reference evidence="3" key="1">
    <citation type="submission" date="2017-12" db="EMBL/GenBank/DDBJ databases">
        <title>FDA dAtabase for Regulatory Grade micrObial Sequences (FDA-ARGOS): Supporting development and validation of Infectious Disease Dx tests.</title>
        <authorList>
            <person name="Hoffmann M."/>
            <person name="Allard M."/>
            <person name="Evans P."/>
            <person name="Brown E."/>
            <person name="Tallon L."/>
            <person name="Sadzewicz L."/>
            <person name="Sengamalay N."/>
            <person name="Ott S."/>
            <person name="Godinez A."/>
            <person name="Nagaraj S."/>
            <person name="Vavikolanu K."/>
            <person name="Aluvathingal J."/>
            <person name="Nadendla S."/>
            <person name="Sichtig H."/>
        </authorList>
    </citation>
    <scope>NUCLEOTIDE SEQUENCE [LARGE SCALE GENOMIC DNA]</scope>
    <source>
        <strain evidence="3">FDAARGOS_249</strain>
    </source>
</reference>
<evidence type="ECO:0000259" key="1">
    <source>
        <dbReference type="Pfam" id="PF13480"/>
    </source>
</evidence>
<accession>A0A2J9PNU2</accession>
<proteinExistence type="predicted"/>
<feature type="domain" description="BioF2-like acetyltransferase" evidence="1">
    <location>
        <begin position="141"/>
        <end position="273"/>
    </location>
</feature>
<organism evidence="2 3">
    <name type="scientific">Aerococcus viridans</name>
    <dbReference type="NCBI Taxonomy" id="1377"/>
    <lineage>
        <taxon>Bacteria</taxon>
        <taxon>Bacillati</taxon>
        <taxon>Bacillota</taxon>
        <taxon>Bacilli</taxon>
        <taxon>Lactobacillales</taxon>
        <taxon>Aerococcaceae</taxon>
        <taxon>Aerococcus</taxon>
    </lineage>
</organism>
<sequence length="331" mass="39188">MIDIYFKDEYGELYEKLPTQEFIKFKYEDEIGVITNRFLKRKIPENILDSIEEYFDLITPYGYGGPVIEKINIPEKKEELLKRYEKSFKEYAIENNIVSEFVRFHPIVRNAHDFQDIYEISFNRKTVGTNLNYDDPFTSEFSKSTKKLIRKILKDNNITFEIIEEPSSLKDFEKIYYSTMDRNEANDSYFFSENYFNDMIKKLSKNIVVVKVYFKGTLIAMNINFKYHNVLHTHLSGTLSEYIEFSPAYLLKFALVQFGKRNGFELIHYGGGKTSSEEDSLLSFKKKFGKNTTFDFHVGKKIWQEPLYQKLCKMTGNSYNSSYFPAYRADE</sequence>
<evidence type="ECO:0000313" key="2">
    <source>
        <dbReference type="EMBL" id="PNL91956.1"/>
    </source>
</evidence>
<dbReference type="RefSeq" id="WP_083069359.1">
    <property type="nucleotide sequence ID" value="NZ_NBTM02000001.1"/>
</dbReference>
<dbReference type="InterPro" id="IPR016181">
    <property type="entry name" value="Acyl_CoA_acyltransferase"/>
</dbReference>
<dbReference type="GO" id="GO:0016740">
    <property type="term" value="F:transferase activity"/>
    <property type="evidence" value="ECO:0007669"/>
    <property type="project" value="UniProtKB-KW"/>
</dbReference>